<dbReference type="OrthoDB" id="9801302at2"/>
<dbReference type="NCBIfam" id="TIGR02188">
    <property type="entry name" value="Ac_CoA_lig_AcsA"/>
    <property type="match status" value="1"/>
</dbReference>
<dbReference type="Pfam" id="PF13193">
    <property type="entry name" value="AMP-binding_C"/>
    <property type="match status" value="1"/>
</dbReference>
<proteinExistence type="inferred from homology"/>
<dbReference type="PROSITE" id="PS00455">
    <property type="entry name" value="AMP_BINDING"/>
    <property type="match status" value="1"/>
</dbReference>
<dbReference type="KEGG" id="bsed:DN745_18585"/>
<protein>
    <recommendedName>
        <fullName evidence="6">Acetyl-coenzyme A synthetase</fullName>
        <shortName evidence="6">AcCoA synthetase</shortName>
        <shortName evidence="6">Acs</shortName>
        <ecNumber evidence="6">6.2.1.1</ecNumber>
    </recommendedName>
    <alternativeName>
        <fullName evidence="6">Acetate--CoA ligase</fullName>
    </alternativeName>
    <alternativeName>
        <fullName evidence="6">Acyl-activating enzyme</fullName>
    </alternativeName>
</protein>
<dbReference type="Pfam" id="PF00501">
    <property type="entry name" value="AMP-binding"/>
    <property type="match status" value="1"/>
</dbReference>
<dbReference type="CDD" id="cd05966">
    <property type="entry name" value="ACS"/>
    <property type="match status" value="1"/>
</dbReference>
<dbReference type="SUPFAM" id="SSF56801">
    <property type="entry name" value="Acetyl-CoA synthetase-like"/>
    <property type="match status" value="1"/>
</dbReference>
<keyword evidence="6" id="KW-0460">Magnesium</keyword>
<comment type="similarity">
    <text evidence="1 6">Belongs to the ATP-dependent AMP-binding enzyme family.</text>
</comment>
<comment type="function">
    <text evidence="6">Catalyzes the conversion of acetate into acetyl-CoA (AcCoA), an essential intermediate at the junction of anabolic and catabolic pathways. AcsA undergoes a two-step reaction. In the first half reaction, AcsA combines acetate with ATP to form acetyl-adenylate (AcAMP) intermediate. In the second half reaction, it can then transfer the acetyl group from AcAMP to the sulfhydryl group of CoA, forming the product AcCoA.</text>
</comment>
<evidence type="ECO:0000256" key="4">
    <source>
        <dbReference type="ARBA" id="ARBA00022840"/>
    </source>
</evidence>
<evidence type="ECO:0000313" key="8">
    <source>
        <dbReference type="Proteomes" id="UP000249799"/>
    </source>
</evidence>
<feature type="binding site" evidence="6">
    <location>
        <begin position="417"/>
        <end position="422"/>
    </location>
    <ligand>
        <name>ATP</name>
        <dbReference type="ChEBI" id="CHEBI:30616"/>
    </ligand>
</feature>
<keyword evidence="6" id="KW-0479">Metal-binding</keyword>
<evidence type="ECO:0000256" key="3">
    <source>
        <dbReference type="ARBA" id="ARBA00022741"/>
    </source>
</evidence>
<keyword evidence="2 6" id="KW-0436">Ligase</keyword>
<evidence type="ECO:0000256" key="1">
    <source>
        <dbReference type="ARBA" id="ARBA00006432"/>
    </source>
</evidence>
<dbReference type="GO" id="GO:0005524">
    <property type="term" value="F:ATP binding"/>
    <property type="evidence" value="ECO:0007669"/>
    <property type="project" value="UniProtKB-KW"/>
</dbReference>
<dbReference type="InterPro" id="IPR042099">
    <property type="entry name" value="ANL_N_sf"/>
</dbReference>
<comment type="cofactor">
    <cofactor evidence="6">
        <name>Mg(2+)</name>
        <dbReference type="ChEBI" id="CHEBI:18420"/>
    </cofactor>
</comment>
<dbReference type="GO" id="GO:0005829">
    <property type="term" value="C:cytosol"/>
    <property type="evidence" value="ECO:0007669"/>
    <property type="project" value="TreeGrafter"/>
</dbReference>
<dbReference type="PANTHER" id="PTHR24095:SF14">
    <property type="entry name" value="ACETYL-COENZYME A SYNTHETASE 1"/>
    <property type="match status" value="1"/>
</dbReference>
<keyword evidence="4 6" id="KW-0067">ATP-binding</keyword>
<dbReference type="GO" id="GO:0046872">
    <property type="term" value="F:metal ion binding"/>
    <property type="evidence" value="ECO:0007669"/>
    <property type="project" value="UniProtKB-KW"/>
</dbReference>
<evidence type="ECO:0000256" key="2">
    <source>
        <dbReference type="ARBA" id="ARBA00022598"/>
    </source>
</evidence>
<feature type="binding site" evidence="6">
    <location>
        <position position="545"/>
    </location>
    <ligand>
        <name>Mg(2+)</name>
        <dbReference type="ChEBI" id="CHEBI:18420"/>
    </ligand>
</feature>
<dbReference type="HAMAP" id="MF_01123">
    <property type="entry name" value="Ac_CoA_synth"/>
    <property type="match status" value="1"/>
</dbReference>
<dbReference type="AlphaFoldDB" id="A0A2Z4FQJ3"/>
<dbReference type="InterPro" id="IPR025110">
    <property type="entry name" value="AMP-bd_C"/>
</dbReference>
<dbReference type="EC" id="6.2.1.1" evidence="6"/>
<keyword evidence="5 6" id="KW-0007">Acetylation</keyword>
<dbReference type="RefSeq" id="WP_111337305.1">
    <property type="nucleotide sequence ID" value="NZ_CP030032.1"/>
</dbReference>
<keyword evidence="3 6" id="KW-0547">Nucleotide-binding</keyword>
<dbReference type="InterPro" id="IPR045851">
    <property type="entry name" value="AMP-bd_C_sf"/>
</dbReference>
<sequence>MNDDKIDSILQEKRIFNPPADFAKNANLNAEKLAELDKKYAEDPDKYWGDLAREELVWDKDFHTVLDWKPPFAKWFLGGELNVSVQCLDRHLDTGRRNKAAIIWEGEDGEQITLTYQQLHREVCRFANALELMGIKQGDRVAVYMPMVPEMAIAMLACARIGALHNVIFGGYSAQAIKDRVEGSECKLIITADGGWRRGKIVPLKDTVDEALANGGCPSVEKVIVVRRTAHEITWDKSRDIWWDELIAPQSGKHTPKSFDAEHPLFILYTSGTTGSPKGVIHASAGYALWTKLTSRWVFDLKEDDVYWCTADIGWITGHSYILYGPLQEGATTLMFEGAPNYPEPDRFWDIIERHGVNIFYTAPTAIRAFMKWGEEWPAKHDLSSLRLLGSVGEPINPEAWMWYREHIGHNQCPIVDTWWQTETGGHMISPIPGATPTVPGSATRALPGIEADVVDRDGNSVGDDEGGLLIVRRPWPAMLRTVYGNDARFKAGYFGRFGDKYLAGDGARRDANGNIWIMGRIDDIINVSGHRLGTMEVESALVSHPDVTEAAVVARPDDLKGQAIVAFVTLENDKPGEDLENILKQHVVHEIGAIARPAEIRFTPALPKTRSGKIMRRLLADIAAGRTPGDTTTLEDSKVLDSLKEQMNAKANDSK</sequence>
<dbReference type="PANTHER" id="PTHR24095">
    <property type="entry name" value="ACETYL-COENZYME A SYNTHETASE"/>
    <property type="match status" value="1"/>
</dbReference>
<name>A0A2Z4FQJ3_9DELT</name>
<dbReference type="Gene3D" id="3.30.300.30">
    <property type="match status" value="1"/>
</dbReference>
<feature type="binding site" evidence="6">
    <location>
        <position position="506"/>
    </location>
    <ligand>
        <name>ATP</name>
        <dbReference type="ChEBI" id="CHEBI:30616"/>
    </ligand>
</feature>
<dbReference type="InterPro" id="IPR032387">
    <property type="entry name" value="ACAS_N"/>
</dbReference>
<dbReference type="InterPro" id="IPR020845">
    <property type="entry name" value="AMP-binding_CS"/>
</dbReference>
<gene>
    <name evidence="7" type="primary">acs</name>
    <name evidence="6" type="synonym">acsA</name>
    <name evidence="7" type="ORF">DN745_18585</name>
</gene>
<dbReference type="Pfam" id="PF16177">
    <property type="entry name" value="ACAS_N"/>
    <property type="match status" value="1"/>
</dbReference>
<dbReference type="GO" id="GO:0003987">
    <property type="term" value="F:acetate-CoA ligase activity"/>
    <property type="evidence" value="ECO:0007669"/>
    <property type="project" value="UniProtKB-UniRule"/>
</dbReference>
<dbReference type="Gene3D" id="3.40.50.12780">
    <property type="entry name" value="N-terminal domain of ligase-like"/>
    <property type="match status" value="1"/>
</dbReference>
<feature type="binding site" evidence="6">
    <location>
        <begin position="197"/>
        <end position="200"/>
    </location>
    <ligand>
        <name>CoA</name>
        <dbReference type="ChEBI" id="CHEBI:57287"/>
    </ligand>
</feature>
<dbReference type="GO" id="GO:0016208">
    <property type="term" value="F:AMP binding"/>
    <property type="evidence" value="ECO:0007669"/>
    <property type="project" value="InterPro"/>
</dbReference>
<comment type="PTM">
    <text evidence="6">Acetylated. Deacetylation by the SIR2-homolog deacetylase activates the enzyme.</text>
</comment>
<dbReference type="FunFam" id="3.40.50.12780:FF:000001">
    <property type="entry name" value="Acetyl-coenzyme A synthetase"/>
    <property type="match status" value="1"/>
</dbReference>
<reference evidence="7 8" key="1">
    <citation type="submission" date="2018-06" db="EMBL/GenBank/DDBJ databases">
        <title>Lujinxingia sediminis gen. nov. sp. nov., a new facultative anaerobic member of the class Deltaproteobacteria, and proposal of Lujinxingaceae fam. nov.</title>
        <authorList>
            <person name="Guo L.-Y."/>
            <person name="Li C.-M."/>
            <person name="Wang S."/>
            <person name="Du Z.-J."/>
        </authorList>
    </citation>
    <scope>NUCLEOTIDE SEQUENCE [LARGE SCALE GENOMIC DNA]</scope>
    <source>
        <strain evidence="7 8">FA350</strain>
    </source>
</reference>
<feature type="binding site" evidence="6">
    <location>
        <begin position="393"/>
        <end position="395"/>
    </location>
    <ligand>
        <name>ATP</name>
        <dbReference type="ChEBI" id="CHEBI:30616"/>
    </ligand>
</feature>
<dbReference type="InterPro" id="IPR000873">
    <property type="entry name" value="AMP-dep_synth/lig_dom"/>
</dbReference>
<comment type="caution">
    <text evidence="6">Lacks conserved residue(s) required for the propagation of feature annotation.</text>
</comment>
<feature type="binding site" evidence="6">
    <location>
        <position position="532"/>
    </location>
    <ligand>
        <name>ATP</name>
        <dbReference type="ChEBI" id="CHEBI:30616"/>
    </ligand>
</feature>
<dbReference type="GO" id="GO:0019427">
    <property type="term" value="P:acetyl-CoA biosynthetic process from acetate"/>
    <property type="evidence" value="ECO:0007669"/>
    <property type="project" value="UniProtKB-UniRule"/>
</dbReference>
<keyword evidence="8" id="KW-1185">Reference proteome</keyword>
<dbReference type="InterPro" id="IPR011904">
    <property type="entry name" value="Ac_CoA_lig"/>
</dbReference>
<feature type="binding site" evidence="6">
    <location>
        <position position="317"/>
    </location>
    <ligand>
        <name>CoA</name>
        <dbReference type="ChEBI" id="CHEBI:57287"/>
    </ligand>
</feature>
<dbReference type="Proteomes" id="UP000249799">
    <property type="component" value="Chromosome"/>
</dbReference>
<feature type="binding site" evidence="6">
    <location>
        <position position="543"/>
    </location>
    <ligand>
        <name>Mg(2+)</name>
        <dbReference type="ChEBI" id="CHEBI:18420"/>
    </ligand>
</feature>
<feature type="binding site" evidence="6">
    <location>
        <position position="341"/>
    </location>
    <ligand>
        <name>CoA</name>
        <dbReference type="ChEBI" id="CHEBI:57287"/>
    </ligand>
</feature>
<accession>A0A2Z4FQJ3</accession>
<feature type="modified residue" description="N6-acetyllysine" evidence="6">
    <location>
        <position position="614"/>
    </location>
</feature>
<dbReference type="NCBIfam" id="NF001208">
    <property type="entry name" value="PRK00174.1"/>
    <property type="match status" value="1"/>
</dbReference>
<feature type="binding site" evidence="6">
    <location>
        <position position="529"/>
    </location>
    <ligand>
        <name>CoA</name>
        <dbReference type="ChEBI" id="CHEBI:57287"/>
    </ligand>
</feature>
<dbReference type="EMBL" id="CP030032">
    <property type="protein sequence ID" value="AWV91223.1"/>
    <property type="molecule type" value="Genomic_DNA"/>
</dbReference>
<evidence type="ECO:0000256" key="5">
    <source>
        <dbReference type="ARBA" id="ARBA00022990"/>
    </source>
</evidence>
<feature type="binding site" evidence="6">
    <location>
        <position position="548"/>
    </location>
    <ligand>
        <name>Mg(2+)</name>
        <dbReference type="ChEBI" id="CHEBI:18420"/>
    </ligand>
</feature>
<comment type="catalytic activity">
    <reaction evidence="6">
        <text>acetate + ATP + CoA = acetyl-CoA + AMP + diphosphate</text>
        <dbReference type="Rhea" id="RHEA:23176"/>
        <dbReference type="ChEBI" id="CHEBI:30089"/>
        <dbReference type="ChEBI" id="CHEBI:30616"/>
        <dbReference type="ChEBI" id="CHEBI:33019"/>
        <dbReference type="ChEBI" id="CHEBI:57287"/>
        <dbReference type="ChEBI" id="CHEBI:57288"/>
        <dbReference type="ChEBI" id="CHEBI:456215"/>
        <dbReference type="EC" id="6.2.1.1"/>
    </reaction>
</comment>
<feature type="binding site" evidence="6">
    <location>
        <position position="521"/>
    </location>
    <ligand>
        <name>ATP</name>
        <dbReference type="ChEBI" id="CHEBI:30616"/>
    </ligand>
</feature>
<evidence type="ECO:0000256" key="6">
    <source>
        <dbReference type="HAMAP-Rule" id="MF_01123"/>
    </source>
</evidence>
<evidence type="ECO:0000313" key="7">
    <source>
        <dbReference type="EMBL" id="AWV91223.1"/>
    </source>
</evidence>
<organism evidence="7 8">
    <name type="scientific">Bradymonas sediminis</name>
    <dbReference type="NCBI Taxonomy" id="1548548"/>
    <lineage>
        <taxon>Bacteria</taxon>
        <taxon>Deltaproteobacteria</taxon>
        <taxon>Bradymonadales</taxon>
        <taxon>Bradymonadaceae</taxon>
        <taxon>Bradymonas</taxon>
    </lineage>
</organism>